<feature type="domain" description="Helicase ATP-binding" evidence="10">
    <location>
        <begin position="180"/>
        <end position="400"/>
    </location>
</feature>
<feature type="compositionally biased region" description="Low complexity" evidence="9">
    <location>
        <begin position="1305"/>
        <end position="1325"/>
    </location>
</feature>
<feature type="compositionally biased region" description="Polar residues" evidence="9">
    <location>
        <begin position="1141"/>
        <end position="1152"/>
    </location>
</feature>
<dbReference type="CDD" id="cd18069">
    <property type="entry name" value="DEXHc_ARIP4"/>
    <property type="match status" value="1"/>
</dbReference>
<reference evidence="12" key="2">
    <citation type="submission" date="2025-09" db="UniProtKB">
        <authorList>
            <consortium name="Ensembl"/>
        </authorList>
    </citation>
    <scope>IDENTIFICATION</scope>
</reference>
<dbReference type="Pfam" id="PF00271">
    <property type="entry name" value="Helicase_C"/>
    <property type="match status" value="1"/>
</dbReference>
<evidence type="ECO:0000256" key="7">
    <source>
        <dbReference type="ARBA" id="ARBA00023125"/>
    </source>
</evidence>
<evidence type="ECO:0000256" key="8">
    <source>
        <dbReference type="ARBA" id="ARBA00023242"/>
    </source>
</evidence>
<feature type="region of interest" description="Disordered" evidence="9">
    <location>
        <begin position="1003"/>
        <end position="1081"/>
    </location>
</feature>
<reference evidence="12" key="1">
    <citation type="submission" date="2025-08" db="UniProtKB">
        <authorList>
            <consortium name="Ensembl"/>
        </authorList>
    </citation>
    <scope>IDENTIFICATION</scope>
</reference>
<evidence type="ECO:0000256" key="9">
    <source>
        <dbReference type="SAM" id="MobiDB-lite"/>
    </source>
</evidence>
<dbReference type="GO" id="GO:0003677">
    <property type="term" value="F:DNA binding"/>
    <property type="evidence" value="ECO:0007669"/>
    <property type="project" value="UniProtKB-KW"/>
</dbReference>
<dbReference type="InterPro" id="IPR044574">
    <property type="entry name" value="ARIP4-like"/>
</dbReference>
<dbReference type="PROSITE" id="PS51194">
    <property type="entry name" value="HELICASE_CTER"/>
    <property type="match status" value="1"/>
</dbReference>
<keyword evidence="4" id="KW-0378">Hydrolase</keyword>
<dbReference type="GO" id="GO:0016887">
    <property type="term" value="F:ATP hydrolysis activity"/>
    <property type="evidence" value="ECO:0007669"/>
    <property type="project" value="InterPro"/>
</dbReference>
<evidence type="ECO:0000256" key="1">
    <source>
        <dbReference type="ARBA" id="ARBA00004123"/>
    </source>
</evidence>
<keyword evidence="7" id="KW-0238">DNA-binding</keyword>
<keyword evidence="5" id="KW-0347">Helicase</keyword>
<dbReference type="OMA" id="FLFNPSM"/>
<evidence type="ECO:0000259" key="10">
    <source>
        <dbReference type="PROSITE" id="PS51192"/>
    </source>
</evidence>
<keyword evidence="8" id="KW-0539">Nucleus</keyword>
<evidence type="ECO:0000313" key="13">
    <source>
        <dbReference type="Proteomes" id="UP000261620"/>
    </source>
</evidence>
<feature type="compositionally biased region" description="Basic and acidic residues" evidence="9">
    <location>
        <begin position="27"/>
        <end position="41"/>
    </location>
</feature>
<dbReference type="Proteomes" id="UP000261620">
    <property type="component" value="Unplaced"/>
</dbReference>
<feature type="compositionally biased region" description="Low complexity" evidence="9">
    <location>
        <begin position="915"/>
        <end position="928"/>
    </location>
</feature>
<feature type="region of interest" description="Disordered" evidence="9">
    <location>
        <begin position="99"/>
        <end position="127"/>
    </location>
</feature>
<feature type="region of interest" description="Disordered" evidence="9">
    <location>
        <begin position="1124"/>
        <end position="1152"/>
    </location>
</feature>
<comment type="subcellular location">
    <subcellularLocation>
        <location evidence="1">Nucleus</location>
    </subcellularLocation>
</comment>
<keyword evidence="3" id="KW-0547">Nucleotide-binding</keyword>
<name>A0A3Q3WV20_MOLML</name>
<dbReference type="CDD" id="cd18793">
    <property type="entry name" value="SF2_C_SNF"/>
    <property type="match status" value="1"/>
</dbReference>
<evidence type="ECO:0000256" key="6">
    <source>
        <dbReference type="ARBA" id="ARBA00022840"/>
    </source>
</evidence>
<comment type="similarity">
    <text evidence="2">Belongs to the SNF2/RAD54 helicase family.</text>
</comment>
<proteinExistence type="inferred from homology"/>
<dbReference type="InterPro" id="IPR001650">
    <property type="entry name" value="Helicase_C-like"/>
</dbReference>
<dbReference type="Ensembl" id="ENSMMOT00000022617.1">
    <property type="protein sequence ID" value="ENSMMOP00000022248.1"/>
    <property type="gene ID" value="ENSMMOG00000016901.1"/>
</dbReference>
<dbReference type="InterPro" id="IPR000330">
    <property type="entry name" value="SNF2_N"/>
</dbReference>
<dbReference type="Pfam" id="PF00176">
    <property type="entry name" value="SNF2-rel_dom"/>
    <property type="match status" value="1"/>
</dbReference>
<evidence type="ECO:0000256" key="3">
    <source>
        <dbReference type="ARBA" id="ARBA00022741"/>
    </source>
</evidence>
<feature type="region of interest" description="Disordered" evidence="9">
    <location>
        <begin position="22"/>
        <end position="46"/>
    </location>
</feature>
<feature type="region of interest" description="Disordered" evidence="9">
    <location>
        <begin position="532"/>
        <end position="559"/>
    </location>
</feature>
<feature type="compositionally biased region" description="Basic and acidic residues" evidence="9">
    <location>
        <begin position="109"/>
        <end position="125"/>
    </location>
</feature>
<dbReference type="PANTHER" id="PTHR45797">
    <property type="entry name" value="RAD54-LIKE"/>
    <property type="match status" value="1"/>
</dbReference>
<dbReference type="GO" id="GO:0005634">
    <property type="term" value="C:nucleus"/>
    <property type="evidence" value="ECO:0007669"/>
    <property type="project" value="UniProtKB-SubCell"/>
</dbReference>
<dbReference type="InterPro" id="IPR038718">
    <property type="entry name" value="SNF2-like_sf"/>
</dbReference>
<dbReference type="PROSITE" id="PS51192">
    <property type="entry name" value="HELICASE_ATP_BIND_1"/>
    <property type="match status" value="1"/>
</dbReference>
<feature type="domain" description="Helicase C-terminal" evidence="11">
    <location>
        <begin position="599"/>
        <end position="772"/>
    </location>
</feature>
<dbReference type="GO" id="GO:0004386">
    <property type="term" value="F:helicase activity"/>
    <property type="evidence" value="ECO:0007669"/>
    <property type="project" value="UniProtKB-KW"/>
</dbReference>
<evidence type="ECO:0000313" key="12">
    <source>
        <dbReference type="Ensembl" id="ENSMMOP00000022248.1"/>
    </source>
</evidence>
<organism evidence="12 13">
    <name type="scientific">Mola mola</name>
    <name type="common">Ocean sunfish</name>
    <name type="synonym">Tetraodon mola</name>
    <dbReference type="NCBI Taxonomy" id="94237"/>
    <lineage>
        <taxon>Eukaryota</taxon>
        <taxon>Metazoa</taxon>
        <taxon>Chordata</taxon>
        <taxon>Craniata</taxon>
        <taxon>Vertebrata</taxon>
        <taxon>Euteleostomi</taxon>
        <taxon>Actinopterygii</taxon>
        <taxon>Neopterygii</taxon>
        <taxon>Teleostei</taxon>
        <taxon>Neoteleostei</taxon>
        <taxon>Acanthomorphata</taxon>
        <taxon>Eupercaria</taxon>
        <taxon>Tetraodontiformes</taxon>
        <taxon>Molidae</taxon>
        <taxon>Mola</taxon>
    </lineage>
</organism>
<sequence length="1358" mass="149194">MSFLPFCRKLLREHQLEAVTKAAQQDELERRRRLEQQRKQDFPVPLLPEYANGENDTPSSVHQQNVFSDVSSIDCGGFFHLHPDTHLLSDVIDLSSGEDDPIVHVSGKSTKEENESEPSDAHTDDALNLPDAQGRVLVNLNHPAGEDDIFLLPQLARAVKPHQVGGLRFLYDNLVESLERFSTSSGFGCILAHSMGLGKTLQVISFIDVLFRHTQAHTVLAIVPVNTLQNWLSEFNTWVPPLEALPADADPALVTPRTFKVHILNDEHKNTATRAKVVEDWAQDGGVLLMGYEMYRLLSLKKSFVAGRKKKSKKTMGPVVIDLDEEDRQQELLKGIERALARPGPDVVICDEGHRIKNCHASTSQALKNIRTRRRAVLTGYPLQNNLIEYWCMVDFVRPDFLGTRQEFSNMFERPILNGQCVDSTPQDMQLMRYRSHVLHSLLEGFVQRRGHDVLKDQLPSKEEHVILVRLSPLQRALYTEFMTRFKEAGNTGWLSLNPLKAFCVCCKIWNHPDVLYEALQKENMASDQDLDLDDITTTGPSRCPTTPNQKSKPLENAPPIGGLSLNQLQEKANQVITYEWAKDIMCDYTPGILENSAKMVLLFHLIEESVRKGDKLLVFSQSLSTLTVIEEFLAKRPVPPSPNGDRPNQNWVRNLNYYRLDGSTTASERERLINQFNDPSNTSAWVFLLSTRAGCLGVNLIGANRVVVFDASWNPCHDAQAVCRVYRYGQRKPCHIYRLVCDFTLEKKIYDRQISKQGMSDRVVDDLNPVLTFTRREVESLLHFVEEEPDPSQVQLQPQDGMESVLRKALHFYPHLITKQPFPHESLLIDRRELKLSSDEKKAAKKGYEEEKRASVPYTRPSYAHYYPASDQSLTNIPAFSQRNWRPPPRAEQKPVASVRPVQSTPVPMMPRQASAGSAPSDDSSGSSLGGFPVNCLQKAGVFVQRIVTTTDIVIPGTNSSTDVQARITAGESIHIIRGTKGTYIRTSDGRIFAIRAANKAKTAEESAASPEEVSTNGRNGCLSPNRKLQVPSNTVPRPLSPDSPEIISELQRYTGCTGAGGSREQPERAPESNVKSLPATKLVQTKGNTGSSFTGGNVSHHDASASVIHPNMDATVAQDLRTGSKRKASTPSLEERPSKQPSVGKHSSASLASQGFPFTRGYGLAPLGLNPTMLGASLGHPFFMGTGPPYFHSSHPHLGDSGYMYPDLFGFGGASTVPTSSSSTTTTATAVSSSSASCSALGALPPFRILSPSVAGMAAMLPPFFSYSQSLASLYTGSMLPGALPGPAATPGPAGASFLSQYPPASTPSSCSSSPSSFSPSARSEGRRGPVLVNGGNISSASSSDDDTDVIEVRGE</sequence>
<dbReference type="SMART" id="SM00490">
    <property type="entry name" value="HELICc"/>
    <property type="match status" value="1"/>
</dbReference>
<feature type="region of interest" description="Disordered" evidence="9">
    <location>
        <begin position="1301"/>
        <end position="1358"/>
    </location>
</feature>
<accession>A0A3Q3WV20</accession>
<dbReference type="SUPFAM" id="SSF52540">
    <property type="entry name" value="P-loop containing nucleoside triphosphate hydrolases"/>
    <property type="match status" value="2"/>
</dbReference>
<evidence type="ECO:0000256" key="4">
    <source>
        <dbReference type="ARBA" id="ARBA00022801"/>
    </source>
</evidence>
<dbReference type="Gene3D" id="3.40.50.10810">
    <property type="entry name" value="Tandem AAA-ATPase domain"/>
    <property type="match status" value="1"/>
</dbReference>
<dbReference type="Gene3D" id="1.20.120.850">
    <property type="entry name" value="SWI2/SNF2 ATPases, N-terminal domain"/>
    <property type="match status" value="1"/>
</dbReference>
<dbReference type="GO" id="GO:0005524">
    <property type="term" value="F:ATP binding"/>
    <property type="evidence" value="ECO:0007669"/>
    <property type="project" value="UniProtKB-KW"/>
</dbReference>
<evidence type="ECO:0000256" key="2">
    <source>
        <dbReference type="ARBA" id="ARBA00007025"/>
    </source>
</evidence>
<evidence type="ECO:0000259" key="11">
    <source>
        <dbReference type="PROSITE" id="PS51194"/>
    </source>
</evidence>
<dbReference type="STRING" id="94237.ENSMMOP00000022248"/>
<feature type="region of interest" description="Disordered" evidence="9">
    <location>
        <begin position="881"/>
        <end position="928"/>
    </location>
</feature>
<keyword evidence="13" id="KW-1185">Reference proteome</keyword>
<dbReference type="SMART" id="SM00487">
    <property type="entry name" value="DEXDc"/>
    <property type="match status" value="1"/>
</dbReference>
<dbReference type="InterPro" id="IPR027417">
    <property type="entry name" value="P-loop_NTPase"/>
</dbReference>
<dbReference type="Gene3D" id="3.40.50.300">
    <property type="entry name" value="P-loop containing nucleotide triphosphate hydrolases"/>
    <property type="match status" value="2"/>
</dbReference>
<protein>
    <recommendedName>
        <fullName evidence="14">RAD54 like 2</fullName>
    </recommendedName>
</protein>
<keyword evidence="6" id="KW-0067">ATP-binding</keyword>
<dbReference type="InterPro" id="IPR014001">
    <property type="entry name" value="Helicase_ATP-bd"/>
</dbReference>
<dbReference type="InterPro" id="IPR049730">
    <property type="entry name" value="SNF2/RAD54-like_C"/>
</dbReference>
<evidence type="ECO:0000256" key="5">
    <source>
        <dbReference type="ARBA" id="ARBA00022806"/>
    </source>
</evidence>
<dbReference type="InterPro" id="IPR044573">
    <property type="entry name" value="ARIP4_DEXHc"/>
</dbReference>
<feature type="compositionally biased region" description="Polar residues" evidence="9">
    <location>
        <begin position="536"/>
        <end position="552"/>
    </location>
</feature>
<evidence type="ECO:0008006" key="14">
    <source>
        <dbReference type="Google" id="ProtNLM"/>
    </source>
</evidence>
<feature type="compositionally biased region" description="Low complexity" evidence="9">
    <location>
        <begin position="1003"/>
        <end position="1014"/>
    </location>
</feature>
<dbReference type="PANTHER" id="PTHR45797:SF1">
    <property type="entry name" value="HELICASE ARIP4"/>
    <property type="match status" value="1"/>
</dbReference>